<keyword evidence="12" id="KW-1185">Reference proteome</keyword>
<organism evidence="11 12">
    <name type="scientific">Scleropages formosus</name>
    <name type="common">Asian bonytongue</name>
    <name type="synonym">Osteoglossum formosum</name>
    <dbReference type="NCBI Taxonomy" id="113540"/>
    <lineage>
        <taxon>Eukaryota</taxon>
        <taxon>Metazoa</taxon>
        <taxon>Chordata</taxon>
        <taxon>Craniata</taxon>
        <taxon>Vertebrata</taxon>
        <taxon>Euteleostomi</taxon>
        <taxon>Actinopterygii</taxon>
        <taxon>Neopterygii</taxon>
        <taxon>Teleostei</taxon>
        <taxon>Osteoglossocephala</taxon>
        <taxon>Osteoglossomorpha</taxon>
        <taxon>Osteoglossiformes</taxon>
        <taxon>Osteoglossidae</taxon>
        <taxon>Scleropages</taxon>
    </lineage>
</organism>
<dbReference type="PIRSF" id="PIRSF001620">
    <property type="entry name" value="TFPI"/>
    <property type="match status" value="1"/>
</dbReference>
<keyword evidence="9" id="KW-0325">Glycoprotein</keyword>
<evidence type="ECO:0000256" key="7">
    <source>
        <dbReference type="ARBA" id="ARBA00023084"/>
    </source>
</evidence>
<dbReference type="InterPro" id="IPR050098">
    <property type="entry name" value="TFPI/VKTCI-like"/>
</dbReference>
<dbReference type="Proteomes" id="UP000694397">
    <property type="component" value="Chromosome 23"/>
</dbReference>
<dbReference type="SMART" id="SM00131">
    <property type="entry name" value="KU"/>
    <property type="match status" value="3"/>
</dbReference>
<protein>
    <submittedName>
        <fullName evidence="11">Tissue factor pathway inhibitor 2</fullName>
    </submittedName>
</protein>
<dbReference type="PROSITE" id="PS00280">
    <property type="entry name" value="BPTI_KUNITZ_1"/>
    <property type="match status" value="2"/>
</dbReference>
<dbReference type="Gene3D" id="4.10.410.10">
    <property type="entry name" value="Pancreatic trypsin inhibitor Kunitz domain"/>
    <property type="match status" value="3"/>
</dbReference>
<comment type="subcellular location">
    <subcellularLocation>
        <location evidence="1">Secreted</location>
    </subcellularLocation>
</comment>
<evidence type="ECO:0000259" key="10">
    <source>
        <dbReference type="PROSITE" id="PS50279"/>
    </source>
</evidence>
<dbReference type="AlphaFoldDB" id="A0A8C9RLH2"/>
<dbReference type="InterPro" id="IPR036880">
    <property type="entry name" value="Kunitz_BPTI_sf"/>
</dbReference>
<accession>A0A8C9RLH2</accession>
<keyword evidence="6" id="KW-0722">Serine protease inhibitor</keyword>
<dbReference type="Pfam" id="PF00014">
    <property type="entry name" value="Kunitz_BPTI"/>
    <property type="match status" value="3"/>
</dbReference>
<reference evidence="11 12" key="1">
    <citation type="submission" date="2019-04" db="EMBL/GenBank/DDBJ databases">
        <authorList>
            <consortium name="Wellcome Sanger Institute Data Sharing"/>
        </authorList>
    </citation>
    <scope>NUCLEOTIDE SEQUENCE [LARGE SCALE GENOMIC DNA]</scope>
</reference>
<keyword evidence="8" id="KW-1015">Disulfide bond</keyword>
<reference evidence="11" key="2">
    <citation type="submission" date="2025-08" db="UniProtKB">
        <authorList>
            <consortium name="Ensembl"/>
        </authorList>
    </citation>
    <scope>IDENTIFICATION</scope>
</reference>
<evidence type="ECO:0000313" key="12">
    <source>
        <dbReference type="Proteomes" id="UP000694397"/>
    </source>
</evidence>
<keyword evidence="2" id="KW-0964">Secreted</keyword>
<evidence type="ECO:0000256" key="2">
    <source>
        <dbReference type="ARBA" id="ARBA00022525"/>
    </source>
</evidence>
<reference evidence="11" key="3">
    <citation type="submission" date="2025-09" db="UniProtKB">
        <authorList>
            <consortium name="Ensembl"/>
        </authorList>
    </citation>
    <scope>IDENTIFICATION</scope>
</reference>
<keyword evidence="7" id="KW-0094">Blood coagulation</keyword>
<evidence type="ECO:0000256" key="3">
    <source>
        <dbReference type="ARBA" id="ARBA00022690"/>
    </source>
</evidence>
<keyword evidence="4" id="KW-0356">Hemostasis</keyword>
<dbReference type="GO" id="GO:0005615">
    <property type="term" value="C:extracellular space"/>
    <property type="evidence" value="ECO:0007669"/>
    <property type="project" value="TreeGrafter"/>
</dbReference>
<dbReference type="PANTHER" id="PTHR10083:SF374">
    <property type="entry name" value="BPTI_KUNITZ INHIBITOR DOMAIN-CONTAINING PROTEIN"/>
    <property type="match status" value="1"/>
</dbReference>
<dbReference type="GO" id="GO:0004867">
    <property type="term" value="F:serine-type endopeptidase inhibitor activity"/>
    <property type="evidence" value="ECO:0007669"/>
    <property type="project" value="UniProtKB-KW"/>
</dbReference>
<dbReference type="InterPro" id="IPR020901">
    <property type="entry name" value="Prtase_inh_Kunz-CS"/>
</dbReference>
<dbReference type="GO" id="GO:0007596">
    <property type="term" value="P:blood coagulation"/>
    <property type="evidence" value="ECO:0007669"/>
    <property type="project" value="UniProtKB-KW"/>
</dbReference>
<evidence type="ECO:0000256" key="4">
    <source>
        <dbReference type="ARBA" id="ARBA00022696"/>
    </source>
</evidence>
<name>A0A8C9RLH2_SCLFO</name>
<evidence type="ECO:0000256" key="6">
    <source>
        <dbReference type="ARBA" id="ARBA00022900"/>
    </source>
</evidence>
<evidence type="ECO:0000256" key="1">
    <source>
        <dbReference type="ARBA" id="ARBA00004613"/>
    </source>
</evidence>
<evidence type="ECO:0000313" key="11">
    <source>
        <dbReference type="Ensembl" id="ENSSFOP00015019125.2"/>
    </source>
</evidence>
<evidence type="ECO:0000256" key="8">
    <source>
        <dbReference type="ARBA" id="ARBA00023157"/>
    </source>
</evidence>
<sequence length="204" mass="23606">KWRYTEQCIDNYTTFYVCLQQPDEGPCGDFIPRYYYNTLSQKCEEFTYSGCLGNSNNFKTFEECQKTCWRIPKIPRTCRLEKDDGPCRALIERYFFNMTSMQCELFFYGGCNGNNNRFENLASCEEYCKPRKNARAICNGPLDKGSCSASIPRYYFNMAMGTCEEFIYTGCGGNSNNFDTKQTCLNVCVQGITKMFKTKMFKSG</sequence>
<dbReference type="FunFam" id="4.10.410.10:FF:000004">
    <property type="entry name" value="Tissue factor pathway inhibitor"/>
    <property type="match status" value="1"/>
</dbReference>
<proteinExistence type="predicted"/>
<dbReference type="GeneTree" id="ENSGT00940000159917"/>
<feature type="domain" description="BPTI/Kunitz inhibitor" evidence="10">
    <location>
        <begin position="18"/>
        <end position="68"/>
    </location>
</feature>
<dbReference type="Ensembl" id="ENSSFOT00015019343.2">
    <property type="protein sequence ID" value="ENSSFOP00015019125.2"/>
    <property type="gene ID" value="ENSSFOG00015012284.2"/>
</dbReference>
<dbReference type="SUPFAM" id="SSF57362">
    <property type="entry name" value="BPTI-like"/>
    <property type="match status" value="3"/>
</dbReference>
<evidence type="ECO:0000256" key="9">
    <source>
        <dbReference type="ARBA" id="ARBA00023180"/>
    </source>
</evidence>
<gene>
    <name evidence="11" type="primary">TFPI2</name>
    <name evidence="11" type="synonym">tfpi2</name>
</gene>
<dbReference type="PRINTS" id="PR00759">
    <property type="entry name" value="BASICPTASE"/>
</dbReference>
<keyword evidence="5" id="KW-0677">Repeat</keyword>
<dbReference type="PROSITE" id="PS50279">
    <property type="entry name" value="BPTI_KUNITZ_2"/>
    <property type="match status" value="3"/>
</dbReference>
<feature type="domain" description="BPTI/Kunitz inhibitor" evidence="10">
    <location>
        <begin position="78"/>
        <end position="128"/>
    </location>
</feature>
<dbReference type="InterPro" id="IPR008296">
    <property type="entry name" value="TFPI-like"/>
</dbReference>
<dbReference type="PANTHER" id="PTHR10083">
    <property type="entry name" value="KUNITZ-TYPE PROTEASE INHIBITOR-RELATED"/>
    <property type="match status" value="1"/>
</dbReference>
<feature type="domain" description="BPTI/Kunitz inhibitor" evidence="10">
    <location>
        <begin position="138"/>
        <end position="188"/>
    </location>
</feature>
<keyword evidence="3" id="KW-0646">Protease inhibitor</keyword>
<dbReference type="FunFam" id="4.10.410.10:FF:000011">
    <property type="entry name" value="Tissue factor pathway inhibitor"/>
    <property type="match status" value="2"/>
</dbReference>
<dbReference type="InterPro" id="IPR002223">
    <property type="entry name" value="Kunitz_BPTI"/>
</dbReference>
<evidence type="ECO:0000256" key="5">
    <source>
        <dbReference type="ARBA" id="ARBA00022737"/>
    </source>
</evidence>